<proteinExistence type="predicted"/>
<organism evidence="2">
    <name type="scientific">Sesamum radiatum</name>
    <name type="common">Black benniseed</name>
    <dbReference type="NCBI Taxonomy" id="300843"/>
    <lineage>
        <taxon>Eukaryota</taxon>
        <taxon>Viridiplantae</taxon>
        <taxon>Streptophyta</taxon>
        <taxon>Embryophyta</taxon>
        <taxon>Tracheophyta</taxon>
        <taxon>Spermatophyta</taxon>
        <taxon>Magnoliopsida</taxon>
        <taxon>eudicotyledons</taxon>
        <taxon>Gunneridae</taxon>
        <taxon>Pentapetalae</taxon>
        <taxon>asterids</taxon>
        <taxon>lamiids</taxon>
        <taxon>Lamiales</taxon>
        <taxon>Pedaliaceae</taxon>
        <taxon>Sesamum</taxon>
    </lineage>
</organism>
<dbReference type="AlphaFoldDB" id="A0AAW2WJI2"/>
<comment type="caution">
    <text evidence="2">The sequence shown here is derived from an EMBL/GenBank/DDBJ whole genome shotgun (WGS) entry which is preliminary data.</text>
</comment>
<dbReference type="InterPro" id="IPR000477">
    <property type="entry name" value="RT_dom"/>
</dbReference>
<evidence type="ECO:0000259" key="1">
    <source>
        <dbReference type="Pfam" id="PF00078"/>
    </source>
</evidence>
<evidence type="ECO:0000313" key="2">
    <source>
        <dbReference type="EMBL" id="KAL0442039.1"/>
    </source>
</evidence>
<feature type="domain" description="Reverse transcriptase" evidence="1">
    <location>
        <begin position="1"/>
        <end position="84"/>
    </location>
</feature>
<reference evidence="2" key="2">
    <citation type="journal article" date="2024" name="Plant">
        <title>Genomic evolution and insights into agronomic trait innovations of Sesamum species.</title>
        <authorList>
            <person name="Miao H."/>
            <person name="Wang L."/>
            <person name="Qu L."/>
            <person name="Liu H."/>
            <person name="Sun Y."/>
            <person name="Le M."/>
            <person name="Wang Q."/>
            <person name="Wei S."/>
            <person name="Zheng Y."/>
            <person name="Lin W."/>
            <person name="Duan Y."/>
            <person name="Cao H."/>
            <person name="Xiong S."/>
            <person name="Wang X."/>
            <person name="Wei L."/>
            <person name="Li C."/>
            <person name="Ma Q."/>
            <person name="Ju M."/>
            <person name="Zhao R."/>
            <person name="Li G."/>
            <person name="Mu C."/>
            <person name="Tian Q."/>
            <person name="Mei H."/>
            <person name="Zhang T."/>
            <person name="Gao T."/>
            <person name="Zhang H."/>
        </authorList>
    </citation>
    <scope>NUCLEOTIDE SEQUENCE</scope>
    <source>
        <strain evidence="2">G02</strain>
    </source>
</reference>
<reference evidence="2" key="1">
    <citation type="submission" date="2020-06" db="EMBL/GenBank/DDBJ databases">
        <authorList>
            <person name="Li T."/>
            <person name="Hu X."/>
            <person name="Zhang T."/>
            <person name="Song X."/>
            <person name="Zhang H."/>
            <person name="Dai N."/>
            <person name="Sheng W."/>
            <person name="Hou X."/>
            <person name="Wei L."/>
        </authorList>
    </citation>
    <scope>NUCLEOTIDE SEQUENCE</scope>
    <source>
        <strain evidence="2">G02</strain>
        <tissue evidence="2">Leaf</tissue>
    </source>
</reference>
<name>A0AAW2WJI2_SESRA</name>
<accession>A0AAW2WJI2</accession>
<dbReference type="Pfam" id="PF00078">
    <property type="entry name" value="RVT_1"/>
    <property type="match status" value="1"/>
</dbReference>
<protein>
    <recommendedName>
        <fullName evidence="1">Reverse transcriptase domain-containing protein</fullName>
    </recommendedName>
</protein>
<dbReference type="EMBL" id="JACGWJ010000001">
    <property type="protein sequence ID" value="KAL0442039.1"/>
    <property type="molecule type" value="Genomic_DNA"/>
</dbReference>
<sequence>MSPALFLLCMEYFSRLIKRNTTNSDFNFHPKCEKLKITYLFFADDLLLFSRGDLPSIHILMECLQEFRDVFDLAVNTAKSNIFTASIQNDTLDEALAMTEFARGNMPVRLQAVFANGRPSPYLSPAGWSLYVPLSREWSAFGSKSSLSQWQLLKRSTVCAGPSYGIPREHRWPGRIFAIRRRKAVWVSDISNPGMLLSLPESYGTFIARQTPYGPSGSMRFTSGGSLWDWQPKKGDSPLFRRLVEIQDRIITDFGSTDAAIQHMAEWTNSEGLVTSKAYEYFRPKLPRQL</sequence>
<gene>
    <name evidence="2" type="ORF">Sradi_0142800</name>
</gene>